<sequence length="80" mass="8479">MRAAGAVGRLTPLAPDIVEAVLGGRQRADLALPASLEPFPADWASQTGSWGQGRLAAGRRLVRQDEASPFRYGRSRPPPG</sequence>
<evidence type="ECO:0000313" key="1">
    <source>
        <dbReference type="EMBL" id="CAA9210751.1"/>
    </source>
</evidence>
<name>A0A6J4H3Y2_9PROT</name>
<reference evidence="1" key="1">
    <citation type="submission" date="2020-02" db="EMBL/GenBank/DDBJ databases">
        <authorList>
            <person name="Meier V. D."/>
        </authorList>
    </citation>
    <scope>NUCLEOTIDE SEQUENCE</scope>
    <source>
        <strain evidence="1">AVDCRST_MAG04</strain>
    </source>
</reference>
<proteinExistence type="predicted"/>
<protein>
    <submittedName>
        <fullName evidence="1">Uncharacterized protein</fullName>
    </submittedName>
</protein>
<dbReference type="EMBL" id="CADCTL010000004">
    <property type="protein sequence ID" value="CAA9210751.1"/>
    <property type="molecule type" value="Genomic_DNA"/>
</dbReference>
<organism evidence="1">
    <name type="scientific">uncultured Acetobacteraceae bacterium</name>
    <dbReference type="NCBI Taxonomy" id="169975"/>
    <lineage>
        <taxon>Bacteria</taxon>
        <taxon>Pseudomonadati</taxon>
        <taxon>Pseudomonadota</taxon>
        <taxon>Alphaproteobacteria</taxon>
        <taxon>Acetobacterales</taxon>
        <taxon>Acetobacteraceae</taxon>
        <taxon>environmental samples</taxon>
    </lineage>
</organism>
<gene>
    <name evidence="1" type="ORF">AVDCRST_MAG04-65</name>
</gene>
<dbReference type="AlphaFoldDB" id="A0A6J4H3Y2"/>
<accession>A0A6J4H3Y2</accession>